<dbReference type="OrthoDB" id="1072682at2"/>
<keyword evidence="1" id="KW-1133">Transmembrane helix</keyword>
<sequence length="111" mass="12834">MTIILLLHVIFICIFLKRNGDTPAWLKLFALSPLLMAPWLMFMSIFFFDAPGYSWQPLALFIWVNTYPLLIYVGAFLACRLYRKGHKRWALVPPSFFTLINLLAILAVILA</sequence>
<feature type="transmembrane region" description="Helical" evidence="1">
    <location>
        <begin position="89"/>
        <end position="110"/>
    </location>
</feature>
<dbReference type="PATRIC" id="fig|999422.3.peg.2656"/>
<keyword evidence="3" id="KW-1185">Reference proteome</keyword>
<gene>
    <name evidence="2" type="ORF">HMPREF9944_02535</name>
</gene>
<protein>
    <submittedName>
        <fullName evidence="2">Uncharacterized protein</fullName>
    </submittedName>
</protein>
<dbReference type="Proteomes" id="UP000003167">
    <property type="component" value="Unassembled WGS sequence"/>
</dbReference>
<evidence type="ECO:0000256" key="1">
    <source>
        <dbReference type="SAM" id="Phobius"/>
    </source>
</evidence>
<keyword evidence="1" id="KW-0812">Transmembrane</keyword>
<organism evidence="2 3">
    <name type="scientific">Segatella maculosa OT 289</name>
    <dbReference type="NCBI Taxonomy" id="999422"/>
    <lineage>
        <taxon>Bacteria</taxon>
        <taxon>Pseudomonadati</taxon>
        <taxon>Bacteroidota</taxon>
        <taxon>Bacteroidia</taxon>
        <taxon>Bacteroidales</taxon>
        <taxon>Prevotellaceae</taxon>
        <taxon>Segatella</taxon>
    </lineage>
</organism>
<comment type="caution">
    <text evidence="2">The sequence shown here is derived from an EMBL/GenBank/DDBJ whole genome shotgun (WGS) entry which is preliminary data.</text>
</comment>
<accession>H1HQU1</accession>
<feature type="transmembrane region" description="Helical" evidence="1">
    <location>
        <begin position="30"/>
        <end position="48"/>
    </location>
</feature>
<feature type="transmembrane region" description="Helical" evidence="1">
    <location>
        <begin position="60"/>
        <end position="83"/>
    </location>
</feature>
<evidence type="ECO:0000313" key="2">
    <source>
        <dbReference type="EMBL" id="EHO65921.1"/>
    </source>
</evidence>
<dbReference type="HOGENOM" id="CLU_2156063_0_0_10"/>
<proteinExistence type="predicted"/>
<evidence type="ECO:0000313" key="3">
    <source>
        <dbReference type="Proteomes" id="UP000003167"/>
    </source>
</evidence>
<keyword evidence="1" id="KW-0472">Membrane</keyword>
<dbReference type="RefSeq" id="WP_008566678.1">
    <property type="nucleotide sequence ID" value="NZ_JH594516.1"/>
</dbReference>
<dbReference type="EMBL" id="AGEK01000050">
    <property type="protein sequence ID" value="EHO65921.1"/>
    <property type="molecule type" value="Genomic_DNA"/>
</dbReference>
<name>H1HQU1_9BACT</name>
<dbReference type="AlphaFoldDB" id="H1HQU1"/>
<reference evidence="2 3" key="1">
    <citation type="submission" date="2011-12" db="EMBL/GenBank/DDBJ databases">
        <title>The Genome Sequence of Prevotella maculosa OT 289.</title>
        <authorList>
            <consortium name="The Broad Institute Genome Sequencing Platform"/>
            <person name="Earl A."/>
            <person name="Ward D."/>
            <person name="Feldgarden M."/>
            <person name="Gevers D."/>
            <person name="Izard J."/>
            <person name="Blanton J.M."/>
            <person name="Mathney J."/>
            <person name="Tanner A.C."/>
            <person name="Dewhirst F.E."/>
            <person name="Young S.K."/>
            <person name="Zeng Q."/>
            <person name="Gargeya S."/>
            <person name="Fitzgerald M."/>
            <person name="Haas B."/>
            <person name="Abouelleil A."/>
            <person name="Alvarado L."/>
            <person name="Arachchi H.M."/>
            <person name="Berlin A."/>
            <person name="Chapman S.B."/>
            <person name="Gearin G."/>
            <person name="Goldberg J."/>
            <person name="Griggs A."/>
            <person name="Gujja S."/>
            <person name="Hansen M."/>
            <person name="Heiman D."/>
            <person name="Howarth C."/>
            <person name="Larimer J."/>
            <person name="Lui A."/>
            <person name="MacDonald P.J.P."/>
            <person name="McCowen C."/>
            <person name="Montmayeur A."/>
            <person name="Murphy C."/>
            <person name="Neiman D."/>
            <person name="Pearson M."/>
            <person name="Priest M."/>
            <person name="Roberts A."/>
            <person name="Saif S."/>
            <person name="Shea T."/>
            <person name="Sisk P."/>
            <person name="Stolte C."/>
            <person name="Sykes S."/>
            <person name="Wortman J."/>
            <person name="Nusbaum C."/>
            <person name="Birren B."/>
        </authorList>
    </citation>
    <scope>NUCLEOTIDE SEQUENCE [LARGE SCALE GENOMIC DNA]</scope>
    <source>
        <strain evidence="2 3">OT 289</strain>
    </source>
</reference>